<feature type="region of interest" description="Disordered" evidence="1">
    <location>
        <begin position="905"/>
        <end position="924"/>
    </location>
</feature>
<sequence>MTGAVDPNSTAAVSSIAGDEVWTRVGELVDSWPEIYQQRQRREAVIEARHSTRAIANAEAYLDSFSFAPATSLSSEVESRPRGPSAPTPFATAAHYSAPDHHNDDQLDMASNGPPSYPSDPLHDYSGPARGHALHPSMTRSHEYDAGVSPNLDSANFDDPRARLFNSHTQPLQPAAALHYDSYLATRPTLEFEVAGTALPRPMPPRYLSHESAADQWLNRSALTWSEVDAAGPPNQSLSTVSPVTSNYASPPANPQHTDSYSMHAAVPMPPPSAVPYPYPHPTPVVEAQPGWMSPSVPQGAQRYHPSQFDNPNDWIQYQQQQQQQQQQQGLFRHSSGLASDPRHRLLALGRYEPSPLLDPETSDSLQDHARAMPPHYRSEANTNGHDITLIDSSSMLDHFRAPASYSTPLQQWEPQPALVDYPQHANGSSDAMNGANAHLSLRSTATSSSSVHFDAMGHPSAARVGLSSMIARAASSGEEGRGALVSDENVGRMQHSNQRRSESGSNSPISHVPSPTSTVPNSQATYQTNHKSGALPQDAVELAAGADLPRSSMGDLVSRPAAAVIDPAKKPKTELQAIPLKTKEKTNYHEVGGKPTSVVVLAPSGRKGGKRLTSEISVFCLVCARPVARVICRGSEPELKVPHRAAYTCINCVNESSSNGSPARAEETDQLATQTPTSTFSSSSAAPSPGCSTSATIDTFGRPLASEPPEPAVKVSASFRKRHKRDGLETTSCDVCLRDIASGAIVANDQKQRIDFHVEVVCSHCDSMYQRCSDCGGGGGLRLGVGKWRCKQLFVGNRKTCSLSHLRLGAMSDMLYDAVAIRDIPKHEAEELSEIGQRIFSNTLLGNIAIPEVIEQQSSIAKTFDEVVMMATQGWHLIDPLLKVDVEATQNTRRYLCMRSCAPNPRKSSKNVVPPEPARDGRPRVVLREGKEVVGFILAEWDIFTSSLLLSVVVPWSTGETYDATSILIQHLLQRVEEDRLEMNAERSAQGLEDVPPLARTWTMMFFKRESRMMNHLEKASLLYFLLSLRPKRGFKLLHEYLKEDPTAKPEWFPPYRPVYLPVERQHGWVVLVRPHAALLAGFAPRRTPEELRQKNKEKRVRARRGEPVEDDSS</sequence>
<dbReference type="Proteomes" id="UP000198372">
    <property type="component" value="Unassembled WGS sequence"/>
</dbReference>
<feature type="region of interest" description="Disordered" evidence="1">
    <location>
        <begin position="1091"/>
        <end position="1115"/>
    </location>
</feature>
<feature type="region of interest" description="Disordered" evidence="1">
    <location>
        <begin position="229"/>
        <end position="259"/>
    </location>
</feature>
<reference evidence="3" key="1">
    <citation type="submission" date="2016-09" db="EMBL/GenBank/DDBJ databases">
        <authorList>
            <person name="Jeantristanb JTB J.-T."/>
            <person name="Ricardo R."/>
        </authorList>
    </citation>
    <scope>NUCLEOTIDE SEQUENCE [LARGE SCALE GENOMIC DNA]</scope>
</reference>
<organism evidence="2 3">
    <name type="scientific">Microbotryum intermedium</name>
    <dbReference type="NCBI Taxonomy" id="269621"/>
    <lineage>
        <taxon>Eukaryota</taxon>
        <taxon>Fungi</taxon>
        <taxon>Dikarya</taxon>
        <taxon>Basidiomycota</taxon>
        <taxon>Pucciniomycotina</taxon>
        <taxon>Microbotryomycetes</taxon>
        <taxon>Microbotryales</taxon>
        <taxon>Microbotryaceae</taxon>
        <taxon>Microbotryum</taxon>
    </lineage>
</organism>
<keyword evidence="3" id="KW-1185">Reference proteome</keyword>
<evidence type="ECO:0000313" key="3">
    <source>
        <dbReference type="Proteomes" id="UP000198372"/>
    </source>
</evidence>
<evidence type="ECO:0000313" key="2">
    <source>
        <dbReference type="EMBL" id="SCV71422.1"/>
    </source>
</evidence>
<proteinExistence type="predicted"/>
<feature type="compositionally biased region" description="Polar residues" evidence="1">
    <location>
        <begin position="504"/>
        <end position="532"/>
    </location>
</feature>
<dbReference type="EMBL" id="FMSP01000007">
    <property type="protein sequence ID" value="SCV71422.1"/>
    <property type="molecule type" value="Genomic_DNA"/>
</dbReference>
<gene>
    <name evidence="2" type="ORF">BQ2448_3010</name>
</gene>
<feature type="compositionally biased region" description="Low complexity" evidence="1">
    <location>
        <begin position="318"/>
        <end position="329"/>
    </location>
</feature>
<evidence type="ECO:0000256" key="1">
    <source>
        <dbReference type="SAM" id="MobiDB-lite"/>
    </source>
</evidence>
<dbReference type="STRING" id="269621.A0A238FC51"/>
<dbReference type="AlphaFoldDB" id="A0A238FC51"/>
<feature type="compositionally biased region" description="Polar residues" evidence="1">
    <location>
        <begin position="234"/>
        <end position="259"/>
    </location>
</feature>
<name>A0A238FC51_9BASI</name>
<feature type="region of interest" description="Disordered" evidence="1">
    <location>
        <begin position="703"/>
        <end position="722"/>
    </location>
</feature>
<feature type="compositionally biased region" description="Low complexity" evidence="1">
    <location>
        <begin position="673"/>
        <end position="693"/>
    </location>
</feature>
<accession>A0A238FC51</accession>
<feature type="region of interest" description="Disordered" evidence="1">
    <location>
        <begin position="74"/>
        <end position="136"/>
    </location>
</feature>
<dbReference type="OrthoDB" id="2129662at2759"/>
<feature type="region of interest" description="Disordered" evidence="1">
    <location>
        <begin position="477"/>
        <end position="535"/>
    </location>
</feature>
<feature type="region of interest" description="Disordered" evidence="1">
    <location>
        <begin position="318"/>
        <end position="338"/>
    </location>
</feature>
<feature type="region of interest" description="Disordered" evidence="1">
    <location>
        <begin position="657"/>
        <end position="693"/>
    </location>
</feature>
<protein>
    <submittedName>
        <fullName evidence="2">BQ2448_3010 protein</fullName>
    </submittedName>
</protein>